<sequence>MRWPPPIGERHWPTRGSACVWPWASRKRTSTQPGVSNYSAESYESVRASWRNYARQHGFSRFYDGPAYEATLNNWRERRPGLVADDWIEEQWKRD</sequence>
<protein>
    <submittedName>
        <fullName evidence="1">Uncharacterized protein</fullName>
    </submittedName>
</protein>
<organism evidence="1 2">
    <name type="scientific">Nonomuraea maheshkhaliensis</name>
    <dbReference type="NCBI Taxonomy" id="419590"/>
    <lineage>
        <taxon>Bacteria</taxon>
        <taxon>Bacillati</taxon>
        <taxon>Actinomycetota</taxon>
        <taxon>Actinomycetes</taxon>
        <taxon>Streptosporangiales</taxon>
        <taxon>Streptosporangiaceae</taxon>
        <taxon>Nonomuraea</taxon>
    </lineage>
</organism>
<name>A0ABN2EQE0_9ACTN</name>
<reference evidence="1 2" key="1">
    <citation type="journal article" date="2019" name="Int. J. Syst. Evol. Microbiol.">
        <title>The Global Catalogue of Microorganisms (GCM) 10K type strain sequencing project: providing services to taxonomists for standard genome sequencing and annotation.</title>
        <authorList>
            <consortium name="The Broad Institute Genomics Platform"/>
            <consortium name="The Broad Institute Genome Sequencing Center for Infectious Disease"/>
            <person name="Wu L."/>
            <person name="Ma J."/>
        </authorList>
    </citation>
    <scope>NUCLEOTIDE SEQUENCE [LARGE SCALE GENOMIC DNA]</scope>
    <source>
        <strain evidence="1 2">JCM 13929</strain>
    </source>
</reference>
<keyword evidence="2" id="KW-1185">Reference proteome</keyword>
<comment type="caution">
    <text evidence="1">The sequence shown here is derived from an EMBL/GenBank/DDBJ whole genome shotgun (WGS) entry which is preliminary data.</text>
</comment>
<evidence type="ECO:0000313" key="2">
    <source>
        <dbReference type="Proteomes" id="UP001500064"/>
    </source>
</evidence>
<gene>
    <name evidence="1" type="ORF">GCM10009733_008490</name>
</gene>
<proteinExistence type="predicted"/>
<accession>A0ABN2EQE0</accession>
<evidence type="ECO:0000313" key="1">
    <source>
        <dbReference type="EMBL" id="GAA1614581.1"/>
    </source>
</evidence>
<dbReference type="Proteomes" id="UP001500064">
    <property type="component" value="Unassembled WGS sequence"/>
</dbReference>
<dbReference type="EMBL" id="BAAAMU010000003">
    <property type="protein sequence ID" value="GAA1614581.1"/>
    <property type="molecule type" value="Genomic_DNA"/>
</dbReference>